<protein>
    <submittedName>
        <fullName evidence="1">Uncharacterized protein</fullName>
    </submittedName>
</protein>
<proteinExistence type="predicted"/>
<dbReference type="KEGG" id="kuy:FY550_04730"/>
<accession>A0A1S1P093</accession>
<name>A0A1S1P093_9GAMM</name>
<sequence>MQPNAQLARYLHDLQSQSYECELIDAHALRITHEGLEFVLVVAEDEPAFFQLMLPGAWQAGAGSDRTALLEATNDVMNTLKAAKLVIHGEGIHVSVEQFVEGPEQGIALLPGLLELLRSAVAELHERLGMGEAPRVH</sequence>
<organism evidence="1 2">
    <name type="scientific">Kushneria phosphatilytica</name>
    <dbReference type="NCBI Taxonomy" id="657387"/>
    <lineage>
        <taxon>Bacteria</taxon>
        <taxon>Pseudomonadati</taxon>
        <taxon>Pseudomonadota</taxon>
        <taxon>Gammaproteobacteria</taxon>
        <taxon>Oceanospirillales</taxon>
        <taxon>Halomonadaceae</taxon>
        <taxon>Kushneria</taxon>
    </lineage>
</organism>
<keyword evidence="2" id="KW-1185">Reference proteome</keyword>
<dbReference type="AlphaFoldDB" id="A0A1S1P093"/>
<reference evidence="1 2" key="1">
    <citation type="submission" date="2019-08" db="EMBL/GenBank/DDBJ databases">
        <title>Complete genome sequence of Kushneria sp. YCWA18, a halophilic phosphate-solubilizing bacterium isolated from Daqiao saltern in China.</title>
        <authorList>
            <person name="Du G.-X."/>
            <person name="Qu L.-Y."/>
        </authorList>
    </citation>
    <scope>NUCLEOTIDE SEQUENCE [LARGE SCALE GENOMIC DNA]</scope>
    <source>
        <strain evidence="1 2">YCWA18</strain>
    </source>
</reference>
<dbReference type="OrthoDB" id="6182318at2"/>
<dbReference type="RefSeq" id="WP_070976096.1">
    <property type="nucleotide sequence ID" value="NZ_CP043420.1"/>
</dbReference>
<evidence type="ECO:0000313" key="2">
    <source>
        <dbReference type="Proteomes" id="UP000322553"/>
    </source>
</evidence>
<evidence type="ECO:0000313" key="1">
    <source>
        <dbReference type="EMBL" id="QEL10513.1"/>
    </source>
</evidence>
<gene>
    <name evidence="1" type="ORF">FY550_04730</name>
</gene>
<dbReference type="EMBL" id="CP043420">
    <property type="protein sequence ID" value="QEL10513.1"/>
    <property type="molecule type" value="Genomic_DNA"/>
</dbReference>
<dbReference type="Proteomes" id="UP000322553">
    <property type="component" value="Chromosome"/>
</dbReference>
<dbReference type="STRING" id="657387.BH688_00980"/>